<protein>
    <submittedName>
        <fullName evidence="2">Uncharacterized protein</fullName>
    </submittedName>
</protein>
<evidence type="ECO:0000256" key="1">
    <source>
        <dbReference type="SAM" id="MobiDB-lite"/>
    </source>
</evidence>
<reference evidence="2" key="1">
    <citation type="submission" date="2016-10" db="EMBL/GenBank/DDBJ databases">
        <title>Sequence of Gallionella enrichment culture.</title>
        <authorList>
            <person name="Poehlein A."/>
            <person name="Muehling M."/>
            <person name="Daniel R."/>
        </authorList>
    </citation>
    <scope>NUCLEOTIDE SEQUENCE</scope>
</reference>
<accession>A0A1J5PP46</accession>
<feature type="region of interest" description="Disordered" evidence="1">
    <location>
        <begin position="29"/>
        <end position="71"/>
    </location>
</feature>
<sequence>MMQVTKNPSPTISAESVTLTYAALTAMPMTENQIKPHRRPIRSARSKPIIEPSGPPAKISTDKPSELATPWPCFTKKVGTQLTKA</sequence>
<organism evidence="2">
    <name type="scientific">mine drainage metagenome</name>
    <dbReference type="NCBI Taxonomy" id="410659"/>
    <lineage>
        <taxon>unclassified sequences</taxon>
        <taxon>metagenomes</taxon>
        <taxon>ecological metagenomes</taxon>
    </lineage>
</organism>
<comment type="caution">
    <text evidence="2">The sequence shown here is derived from an EMBL/GenBank/DDBJ whole genome shotgun (WGS) entry which is preliminary data.</text>
</comment>
<dbReference type="AlphaFoldDB" id="A0A1J5PP46"/>
<feature type="compositionally biased region" description="Basic residues" evidence="1">
    <location>
        <begin position="35"/>
        <end position="45"/>
    </location>
</feature>
<proteinExistence type="predicted"/>
<evidence type="ECO:0000313" key="2">
    <source>
        <dbReference type="EMBL" id="OIQ69348.1"/>
    </source>
</evidence>
<name>A0A1J5PP46_9ZZZZ</name>
<dbReference type="EMBL" id="MLJW01004779">
    <property type="protein sequence ID" value="OIQ69348.1"/>
    <property type="molecule type" value="Genomic_DNA"/>
</dbReference>
<gene>
    <name evidence="2" type="ORF">GALL_490540</name>
</gene>